<proteinExistence type="predicted"/>
<evidence type="ECO:0000313" key="1">
    <source>
        <dbReference type="EMBL" id="CAB4216902.1"/>
    </source>
</evidence>
<name>A0A6J5SMZ8_9CAUD</name>
<sequence length="107" mass="11933">MSSKSYYLKGSWSCVCDRCGVEYKSGELQKEWNGLMTCSNCFEQRQPQDFVRGVADIQTVPWSRDEPADTFIPFCTPNSITAIADFAKAGCAIADLIHPLFDPAINE</sequence>
<dbReference type="EMBL" id="LR797443">
    <property type="protein sequence ID" value="CAB4216902.1"/>
    <property type="molecule type" value="Genomic_DNA"/>
</dbReference>
<reference evidence="1" key="1">
    <citation type="submission" date="2020-05" db="EMBL/GenBank/DDBJ databases">
        <authorList>
            <person name="Chiriac C."/>
            <person name="Salcher M."/>
            <person name="Ghai R."/>
            <person name="Kavagutti S V."/>
        </authorList>
    </citation>
    <scope>NUCLEOTIDE SEQUENCE</scope>
</reference>
<accession>A0A6J5SMZ8</accession>
<protein>
    <submittedName>
        <fullName evidence="1">Uncharacterized protein</fullName>
    </submittedName>
</protein>
<gene>
    <name evidence="1" type="ORF">UFOVP1590_14</name>
</gene>
<organism evidence="1">
    <name type="scientific">uncultured Caudovirales phage</name>
    <dbReference type="NCBI Taxonomy" id="2100421"/>
    <lineage>
        <taxon>Viruses</taxon>
        <taxon>Duplodnaviria</taxon>
        <taxon>Heunggongvirae</taxon>
        <taxon>Uroviricota</taxon>
        <taxon>Caudoviricetes</taxon>
        <taxon>Peduoviridae</taxon>
        <taxon>Maltschvirus</taxon>
        <taxon>Maltschvirus maltsch</taxon>
    </lineage>
</organism>